<dbReference type="KEGG" id="mpof:MPOR_41560"/>
<accession>A0A6N4VGM1</accession>
<dbReference type="RefSeq" id="WP_163677143.1">
    <property type="nucleotide sequence ID" value="NZ_AP022570.1"/>
</dbReference>
<dbReference type="PANTHER" id="PTHR43684:SF1">
    <property type="entry name" value="ENOYL-COA DELTA ISOMERASE 2"/>
    <property type="match status" value="1"/>
</dbReference>
<dbReference type="CDD" id="cd06558">
    <property type="entry name" value="crotonase-like"/>
    <property type="match status" value="1"/>
</dbReference>
<keyword evidence="2" id="KW-0576">Peroxisome</keyword>
<sequence length="255" mass="27296">MIITKTENRVRTITFDRAQAMNAFNEALYAATSEALHDAAAEPDIAVVVLTGSGRAFCAGTDLQEMPERDTSVPYTEGARGFTRLMDTVIDFPKPMVCAVNGIGVGLGTTLLGFADLVFMSETARLKCPFTSLGIAPEAASTYLLPELVGRQNAAWILMSSQWITAEEARAMGLAWKVCAPEDVLPTAIRYAEQLAAQPIESLVAVKKAMRAPHVDDIRAALARENALIDELIGGPANVKALADFVAAKATPQEQ</sequence>
<gene>
    <name evidence="4" type="ORF">MPOR_41560</name>
</gene>
<dbReference type="InterPro" id="IPR051053">
    <property type="entry name" value="ECH/Chromodomain_protein"/>
</dbReference>
<comment type="subcellular location">
    <subcellularLocation>
        <location evidence="1">Peroxisome</location>
    </subcellularLocation>
</comment>
<reference evidence="4 5" key="1">
    <citation type="journal article" date="2019" name="Emerg. Microbes Infect.">
        <title>Comprehensive subspecies identification of 175 nontuberculous mycobacteria species based on 7547 genomic profiles.</title>
        <authorList>
            <person name="Matsumoto Y."/>
            <person name="Kinjo T."/>
            <person name="Motooka D."/>
            <person name="Nabeya D."/>
            <person name="Jung N."/>
            <person name="Uechi K."/>
            <person name="Horii T."/>
            <person name="Iida T."/>
            <person name="Fujita J."/>
            <person name="Nakamura S."/>
        </authorList>
    </citation>
    <scope>NUCLEOTIDE SEQUENCE [LARGE SCALE GENOMIC DNA]</scope>
    <source>
        <strain evidence="4 5">JCM 12603</strain>
    </source>
</reference>
<evidence type="ECO:0000256" key="3">
    <source>
        <dbReference type="ARBA" id="ARBA00023235"/>
    </source>
</evidence>
<dbReference type="Pfam" id="PF00378">
    <property type="entry name" value="ECH_1"/>
    <property type="match status" value="1"/>
</dbReference>
<dbReference type="AlphaFoldDB" id="A0A6N4VGM1"/>
<evidence type="ECO:0000313" key="5">
    <source>
        <dbReference type="Proteomes" id="UP000466785"/>
    </source>
</evidence>
<protein>
    <submittedName>
        <fullName evidence="4">Crotonase</fullName>
    </submittedName>
</protein>
<keyword evidence="5" id="KW-1185">Reference proteome</keyword>
<dbReference type="InterPro" id="IPR001753">
    <property type="entry name" value="Enoyl-CoA_hydra/iso"/>
</dbReference>
<name>A0A6N4VGM1_9MYCO</name>
<organism evidence="4 5">
    <name type="scientific">Mycolicibacterium poriferae</name>
    <dbReference type="NCBI Taxonomy" id="39694"/>
    <lineage>
        <taxon>Bacteria</taxon>
        <taxon>Bacillati</taxon>
        <taxon>Actinomycetota</taxon>
        <taxon>Actinomycetes</taxon>
        <taxon>Mycobacteriales</taxon>
        <taxon>Mycobacteriaceae</taxon>
        <taxon>Mycolicibacterium</taxon>
    </lineage>
</organism>
<dbReference type="Gene3D" id="3.90.226.10">
    <property type="entry name" value="2-enoyl-CoA Hydratase, Chain A, domain 1"/>
    <property type="match status" value="1"/>
</dbReference>
<dbReference type="SUPFAM" id="SSF52096">
    <property type="entry name" value="ClpP/crotonase"/>
    <property type="match status" value="1"/>
</dbReference>
<keyword evidence="3" id="KW-0413">Isomerase</keyword>
<evidence type="ECO:0000256" key="2">
    <source>
        <dbReference type="ARBA" id="ARBA00023140"/>
    </source>
</evidence>
<evidence type="ECO:0000256" key="1">
    <source>
        <dbReference type="ARBA" id="ARBA00004275"/>
    </source>
</evidence>
<dbReference type="InterPro" id="IPR029045">
    <property type="entry name" value="ClpP/crotonase-like_dom_sf"/>
</dbReference>
<dbReference type="GO" id="GO:0004165">
    <property type="term" value="F:delta(3)-delta(2)-enoyl-CoA isomerase activity"/>
    <property type="evidence" value="ECO:0007669"/>
    <property type="project" value="UniProtKB-ARBA"/>
</dbReference>
<dbReference type="PANTHER" id="PTHR43684">
    <property type="match status" value="1"/>
</dbReference>
<proteinExistence type="predicted"/>
<dbReference type="Proteomes" id="UP000466785">
    <property type="component" value="Chromosome"/>
</dbReference>
<evidence type="ECO:0000313" key="4">
    <source>
        <dbReference type="EMBL" id="BBX53130.1"/>
    </source>
</evidence>
<dbReference type="EMBL" id="AP022570">
    <property type="protein sequence ID" value="BBX53130.1"/>
    <property type="molecule type" value="Genomic_DNA"/>
</dbReference>